<feature type="transmembrane region" description="Helical" evidence="1">
    <location>
        <begin position="12"/>
        <end position="38"/>
    </location>
</feature>
<dbReference type="Proteomes" id="UP000247832">
    <property type="component" value="Unassembled WGS sequence"/>
</dbReference>
<organism evidence="2 3">
    <name type="scientific">Arthrobacter livingstonensis</name>
    <dbReference type="NCBI Taxonomy" id="670078"/>
    <lineage>
        <taxon>Bacteria</taxon>
        <taxon>Bacillati</taxon>
        <taxon>Actinomycetota</taxon>
        <taxon>Actinomycetes</taxon>
        <taxon>Micrococcales</taxon>
        <taxon>Micrococcaceae</taxon>
        <taxon>Arthrobacter</taxon>
    </lineage>
</organism>
<keyword evidence="1" id="KW-1133">Transmembrane helix</keyword>
<keyword evidence="1" id="KW-0812">Transmembrane</keyword>
<comment type="caution">
    <text evidence="2">The sequence shown here is derived from an EMBL/GenBank/DDBJ whole genome shotgun (WGS) entry which is preliminary data.</text>
</comment>
<reference evidence="2 3" key="1">
    <citation type="submission" date="2018-05" db="EMBL/GenBank/DDBJ databases">
        <title>Genetic diversity of glacier-inhabiting Cryobacterium bacteria in China and description of Cryobacterium mengkeensis sp. nov. and Arthrobacter glacialis sp. nov.</title>
        <authorList>
            <person name="Liu Q."/>
            <person name="Xin Y.-H."/>
        </authorList>
    </citation>
    <scope>NUCLEOTIDE SEQUENCE [LARGE SCALE GENOMIC DNA]</scope>
    <source>
        <strain evidence="2 3">LI2</strain>
    </source>
</reference>
<dbReference type="RefSeq" id="WP_110501688.1">
    <property type="nucleotide sequence ID" value="NZ_QJVD01000015.1"/>
</dbReference>
<dbReference type="EMBL" id="QJVD01000015">
    <property type="protein sequence ID" value="PYI66469.1"/>
    <property type="molecule type" value="Genomic_DNA"/>
</dbReference>
<feature type="transmembrane region" description="Helical" evidence="1">
    <location>
        <begin position="44"/>
        <end position="61"/>
    </location>
</feature>
<dbReference type="AlphaFoldDB" id="A0A2V5L514"/>
<sequence length="67" mass="7212">MTNTQQTNSKPLRAIGWLVATVLLLVGIWLGIVLPLFAMAFGRIIPGVVALIAGIGVIVVLRRYRVA</sequence>
<accession>A0A2V5L514</accession>
<protein>
    <submittedName>
        <fullName evidence="2">Uncharacterized protein</fullName>
    </submittedName>
</protein>
<evidence type="ECO:0000313" key="2">
    <source>
        <dbReference type="EMBL" id="PYI66469.1"/>
    </source>
</evidence>
<keyword evidence="1" id="KW-0472">Membrane</keyword>
<keyword evidence="3" id="KW-1185">Reference proteome</keyword>
<gene>
    <name evidence="2" type="ORF">CVV68_14385</name>
</gene>
<evidence type="ECO:0000313" key="3">
    <source>
        <dbReference type="Proteomes" id="UP000247832"/>
    </source>
</evidence>
<evidence type="ECO:0000256" key="1">
    <source>
        <dbReference type="SAM" id="Phobius"/>
    </source>
</evidence>
<name>A0A2V5L514_9MICC</name>
<proteinExistence type="predicted"/>